<dbReference type="PIRSF" id="PIRSF001439">
    <property type="entry name" value="CryM"/>
    <property type="match status" value="1"/>
</dbReference>
<reference evidence="2" key="1">
    <citation type="journal article" date="2019" name="Int. J. Syst. Evol. Microbiol.">
        <title>The Global Catalogue of Microorganisms (GCM) 10K type strain sequencing project: providing services to taxonomists for standard genome sequencing and annotation.</title>
        <authorList>
            <consortium name="The Broad Institute Genomics Platform"/>
            <consortium name="The Broad Institute Genome Sequencing Center for Infectious Disease"/>
            <person name="Wu L."/>
            <person name="Ma J."/>
        </authorList>
    </citation>
    <scope>NUCLEOTIDE SEQUENCE [LARGE SCALE GENOMIC DNA]</scope>
    <source>
        <strain evidence="2">CECT 8472</strain>
    </source>
</reference>
<dbReference type="Proteomes" id="UP001595799">
    <property type="component" value="Unassembled WGS sequence"/>
</dbReference>
<gene>
    <name evidence="1" type="ORF">ACFOW6_03410</name>
</gene>
<evidence type="ECO:0000313" key="2">
    <source>
        <dbReference type="Proteomes" id="UP001595799"/>
    </source>
</evidence>
<dbReference type="Gene3D" id="3.30.1780.10">
    <property type="entry name" value="ornithine cyclodeaminase, domain 1"/>
    <property type="match status" value="1"/>
</dbReference>
<dbReference type="InterPro" id="IPR036291">
    <property type="entry name" value="NAD(P)-bd_dom_sf"/>
</dbReference>
<dbReference type="Pfam" id="PF02423">
    <property type="entry name" value="OCD_Mu_crystall"/>
    <property type="match status" value="1"/>
</dbReference>
<dbReference type="SUPFAM" id="SSF51735">
    <property type="entry name" value="NAD(P)-binding Rossmann-fold domains"/>
    <property type="match status" value="1"/>
</dbReference>
<dbReference type="PANTHER" id="PTHR13812">
    <property type="entry name" value="KETIMINE REDUCTASE MU-CRYSTALLIN"/>
    <property type="match status" value="1"/>
</dbReference>
<dbReference type="InterPro" id="IPR023401">
    <property type="entry name" value="ODC_N"/>
</dbReference>
<dbReference type="RefSeq" id="WP_382420920.1">
    <property type="nucleotide sequence ID" value="NZ_JBHSCW010000001.1"/>
</dbReference>
<dbReference type="Gene3D" id="3.40.50.720">
    <property type="entry name" value="NAD(P)-binding Rossmann-like Domain"/>
    <property type="match status" value="1"/>
</dbReference>
<dbReference type="InterPro" id="IPR003462">
    <property type="entry name" value="ODC_Mu_crystall"/>
</dbReference>
<evidence type="ECO:0000313" key="1">
    <source>
        <dbReference type="EMBL" id="MFC4350587.1"/>
    </source>
</evidence>
<name>A0ABV8UH28_9PROT</name>
<dbReference type="PANTHER" id="PTHR13812:SF19">
    <property type="entry name" value="KETIMINE REDUCTASE MU-CRYSTALLIN"/>
    <property type="match status" value="1"/>
</dbReference>
<dbReference type="NCBIfam" id="NF004793">
    <property type="entry name" value="PRK06141.1"/>
    <property type="match status" value="1"/>
</dbReference>
<proteinExistence type="predicted"/>
<accession>A0ABV8UH28</accession>
<organism evidence="1 2">
    <name type="scientific">Fodinicurvata halophila</name>
    <dbReference type="NCBI Taxonomy" id="1419723"/>
    <lineage>
        <taxon>Bacteria</taxon>
        <taxon>Pseudomonadati</taxon>
        <taxon>Pseudomonadota</taxon>
        <taxon>Alphaproteobacteria</taxon>
        <taxon>Rhodospirillales</taxon>
        <taxon>Rhodovibrionaceae</taxon>
        <taxon>Fodinicurvata</taxon>
    </lineage>
</organism>
<keyword evidence="2" id="KW-1185">Reference proteome</keyword>
<protein>
    <submittedName>
        <fullName evidence="1">Ornithine cyclodeaminase family protein</fullName>
    </submittedName>
</protein>
<comment type="caution">
    <text evidence="1">The sequence shown here is derived from an EMBL/GenBank/DDBJ whole genome shotgun (WGS) entry which is preliminary data.</text>
</comment>
<sequence>MRMVSADDTRNSLDFPSLVRSLETAFAGDAEVPVRHHHSIPRPGEQDATLLLMPAWDTHGPTGVKIVRVTPGNADRGLPAIMGVYLLMNEVTGEPEALIDGQMLTVRRTAAASALGAHFLARADSHRLLMVGTGALAPHLIEAHASVRPIREVKIWGRNPEKADKLASSLDSNTLKVEAVEELQAGVQWADVISCATLSREPLVRGAWMQEGQHLDLVGAFKPDMRESDDEAVQRCRIFVDTHAGALKEGGDIVQPMEAGAITKSDVVADLFELSRGKVQGRRDDSELTLFKSVGTALEDYAAAQQVLQRLS</sequence>
<dbReference type="EMBL" id="JBHSCW010000001">
    <property type="protein sequence ID" value="MFC4350587.1"/>
    <property type="molecule type" value="Genomic_DNA"/>
</dbReference>